<dbReference type="InterPro" id="IPR006491">
    <property type="entry name" value="PYST_C2"/>
</dbReference>
<dbReference type="Proteomes" id="UP000072874">
    <property type="component" value="Chromosome 13"/>
</dbReference>
<name>A0A4V0KPI5_PLAYE</name>
<feature type="signal peptide" evidence="2">
    <location>
        <begin position="1"/>
        <end position="23"/>
    </location>
</feature>
<dbReference type="InterPro" id="IPR006488">
    <property type="entry name" value="PYST-C1_N"/>
</dbReference>
<evidence type="ECO:0000313" key="4">
    <source>
        <dbReference type="EMBL" id="VTZ80344.1"/>
    </source>
</evidence>
<accession>A0A4V0KPI5</accession>
<dbReference type="AlphaFoldDB" id="A0A4V0KPI5"/>
<evidence type="ECO:0000256" key="2">
    <source>
        <dbReference type="SAM" id="SignalP"/>
    </source>
</evidence>
<evidence type="ECO:0000256" key="1">
    <source>
        <dbReference type="SAM" id="MobiDB-lite"/>
    </source>
</evidence>
<evidence type="ECO:0000259" key="3">
    <source>
        <dbReference type="Pfam" id="PF09690"/>
    </source>
</evidence>
<dbReference type="GeneID" id="3800558"/>
<dbReference type="Pfam" id="PF09690">
    <property type="entry name" value="PYST-C1"/>
    <property type="match status" value="1"/>
</dbReference>
<dbReference type="NCBIfam" id="TIGR01601">
    <property type="entry name" value="PYST-C1"/>
    <property type="match status" value="1"/>
</dbReference>
<dbReference type="VEuPathDB" id="PlasmoDB:PYYM_0017600"/>
<feature type="region of interest" description="Disordered" evidence="1">
    <location>
        <begin position="40"/>
        <end position="63"/>
    </location>
</feature>
<proteinExistence type="predicted"/>
<gene>
    <name evidence="4" type="ORF">PY17X_1300189</name>
</gene>
<dbReference type="KEGG" id="pyo:PY17X_1300189"/>
<dbReference type="VEuPathDB" id="PlasmoDB:Py17XNL_001302833"/>
<dbReference type="NCBIfam" id="TIGR01604">
    <property type="entry name" value="PYST-C2"/>
    <property type="match status" value="1"/>
</dbReference>
<dbReference type="RefSeq" id="XP_728348.2">
    <property type="nucleotide sequence ID" value="XM_723255.2"/>
</dbReference>
<protein>
    <submittedName>
        <fullName evidence="4">Fam-c protein</fullName>
    </submittedName>
</protein>
<dbReference type="VEuPathDB" id="PlasmoDB:PY17X_1300189"/>
<feature type="domain" description="PYST-C1-like N-terminal" evidence="3">
    <location>
        <begin position="27"/>
        <end position="80"/>
    </location>
</feature>
<reference evidence="4 5" key="1">
    <citation type="journal article" date="2014" name="BMC Biol.">
        <title>A comprehensive evaluation of rodent malaria parasite genomes and gene expression.</title>
        <authorList>
            <person name="Otto T.D."/>
            <person name="Bohme U."/>
            <person name="Jackson A.P."/>
            <person name="Hunt M."/>
            <person name="Franke-Fayard B."/>
            <person name="Hoeijmakers W.A."/>
            <person name="Religa A.A."/>
            <person name="Robertson L."/>
            <person name="Sanders M."/>
            <person name="Ogun S.A."/>
            <person name="Cunningham D."/>
            <person name="Erhart A."/>
            <person name="Billker O."/>
            <person name="Khan S.M."/>
            <person name="Stunnenberg H.G."/>
            <person name="Langhorne J."/>
            <person name="Holder A.A."/>
            <person name="Waters A.P."/>
            <person name="Newbold C.I."/>
            <person name="Pain A."/>
            <person name="Berriman M."/>
            <person name="Janse C.J."/>
        </authorList>
    </citation>
    <scope>NUCLEOTIDE SEQUENCE [LARGE SCALE GENOMIC DNA]</scope>
    <source>
        <strain evidence="4 5">17X</strain>
    </source>
</reference>
<feature type="chain" id="PRO_5020434235" evidence="2">
    <location>
        <begin position="24"/>
        <end position="237"/>
    </location>
</feature>
<evidence type="ECO:0000313" key="5">
    <source>
        <dbReference type="Proteomes" id="UP000072874"/>
    </source>
</evidence>
<dbReference type="VEuPathDB" id="PlasmoDB:PY07458"/>
<organism evidence="4 5">
    <name type="scientific">Plasmodium yoelii</name>
    <dbReference type="NCBI Taxonomy" id="5861"/>
    <lineage>
        <taxon>Eukaryota</taxon>
        <taxon>Sar</taxon>
        <taxon>Alveolata</taxon>
        <taxon>Apicomplexa</taxon>
        <taxon>Aconoidasida</taxon>
        <taxon>Haemosporida</taxon>
        <taxon>Plasmodiidae</taxon>
        <taxon>Plasmodium</taxon>
        <taxon>Plasmodium (Vinckeia)</taxon>
    </lineage>
</organism>
<dbReference type="EMBL" id="LM993667">
    <property type="protein sequence ID" value="VTZ80344.1"/>
    <property type="molecule type" value="Genomic_DNA"/>
</dbReference>
<keyword evidence="2" id="KW-0732">Signal</keyword>
<sequence>MNKRIFSLVCIVLYSLLAVSVHCSEQKISDVINKSIRGTKDRNKSNETQLKNNNPKDDEDDEDDREFNCFGICKKNKQNKQIKYIIRNVPLTSPHNQIVVIYSSNESLPTVKIRIGTVESEFIPKDQKHLEDILKLQKTFEKLYPNNNESSPKETMQIEGIKPELIPKKQEDLKDILLLKEASEKLYSNNDKSTSKEIFQMQKNMQNIRENNPKLFKILLESKEPIEKYLLKKKTSK</sequence>